<sequence>MNICFASPTFSGNRVMQTSTILCGLRSQYPLHNGISLKATLKTRIYHQFGYFDAFPRLRHVHLEKYVIRKKKISGKPKAHAALNAAEYRKMKAESQGKLFDDEDDKDVCPVDCVKEFRTNAELEEILEEAKTADALVVVDFYRTACGSCKYIEQGFVKLCKGAGDEEASVIFLKHNVMDEYDEQSEVAERLKIKVVPLFHFYKDGILVDAFPTREKNKLIATIRKLTSRRVDHIEE</sequence>
<accession>A0A0D6R4C3</accession>
<dbReference type="InterPro" id="IPR013766">
    <property type="entry name" value="Thioredoxin_domain"/>
</dbReference>
<name>A0A0D6R4C3_ARACU</name>
<evidence type="ECO:0000313" key="2">
    <source>
        <dbReference type="EMBL" id="JAG98692.1"/>
    </source>
</evidence>
<evidence type="ECO:0000259" key="1">
    <source>
        <dbReference type="PROSITE" id="PS51352"/>
    </source>
</evidence>
<dbReference type="EMBL" id="GCKF01019796">
    <property type="protein sequence ID" value="JAG98692.1"/>
    <property type="molecule type" value="Transcribed_RNA"/>
</dbReference>
<dbReference type="CDD" id="cd02947">
    <property type="entry name" value="TRX_family"/>
    <property type="match status" value="1"/>
</dbReference>
<dbReference type="InterPro" id="IPR036249">
    <property type="entry name" value="Thioredoxin-like_sf"/>
</dbReference>
<proteinExistence type="predicted"/>
<dbReference type="AlphaFoldDB" id="A0A0D6R4C3"/>
<feature type="domain" description="Thioredoxin" evidence="1">
    <location>
        <begin position="80"/>
        <end position="228"/>
    </location>
</feature>
<dbReference type="SUPFAM" id="SSF52833">
    <property type="entry name" value="Thioredoxin-like"/>
    <property type="match status" value="1"/>
</dbReference>
<dbReference type="Pfam" id="PF00085">
    <property type="entry name" value="Thioredoxin"/>
    <property type="match status" value="1"/>
</dbReference>
<protein>
    <recommendedName>
        <fullName evidence="1">Thioredoxin domain-containing protein</fullName>
    </recommendedName>
</protein>
<dbReference type="InterPro" id="IPR044176">
    <property type="entry name" value="TRL4_chloroplastic"/>
</dbReference>
<dbReference type="PANTHER" id="PTHR47912:SF1">
    <property type="entry name" value="THIOREDOXIN-LIKE 4, CHLOROPLASTIC"/>
    <property type="match status" value="1"/>
</dbReference>
<dbReference type="PROSITE" id="PS51352">
    <property type="entry name" value="THIOREDOXIN_2"/>
    <property type="match status" value="1"/>
</dbReference>
<organism evidence="2">
    <name type="scientific">Araucaria cunninghamii</name>
    <name type="common">Hoop pine</name>
    <name type="synonym">Moreton Bay pine</name>
    <dbReference type="NCBI Taxonomy" id="56994"/>
    <lineage>
        <taxon>Eukaryota</taxon>
        <taxon>Viridiplantae</taxon>
        <taxon>Streptophyta</taxon>
        <taxon>Embryophyta</taxon>
        <taxon>Tracheophyta</taxon>
        <taxon>Spermatophyta</taxon>
        <taxon>Pinopsida</taxon>
        <taxon>Pinidae</taxon>
        <taxon>Conifers II</taxon>
        <taxon>Araucariales</taxon>
        <taxon>Araucariaceae</taxon>
        <taxon>Araucaria</taxon>
    </lineage>
</organism>
<dbReference type="Gene3D" id="3.40.30.10">
    <property type="entry name" value="Glutaredoxin"/>
    <property type="match status" value="1"/>
</dbReference>
<dbReference type="PANTHER" id="PTHR47912">
    <property type="entry name" value="THIOREDOXIN-LIKE 4, CHLOROPLASTIC"/>
    <property type="match status" value="1"/>
</dbReference>
<reference evidence="2" key="1">
    <citation type="submission" date="2015-03" db="EMBL/GenBank/DDBJ databases">
        <title>A transcriptome of Araucaria cunninghamii, an australian fine timber species.</title>
        <authorList>
            <person name="Jing Yi C.J.Y."/>
            <person name="Yin San L.Y.S."/>
            <person name="Abdul Karim S.S."/>
            <person name="Wan Azmi N.N."/>
            <person name="Hercus R.R."/>
            <person name="Croft L.L."/>
        </authorList>
    </citation>
    <scope>NUCLEOTIDE SEQUENCE</scope>
    <source>
        <strain evidence="2">MI0301</strain>
        <tissue evidence="2">Leaf</tissue>
    </source>
</reference>